<accession>A0A1H3V065</accession>
<name>A0A1H3V065_9ACTN</name>
<evidence type="ECO:0000313" key="1">
    <source>
        <dbReference type="EMBL" id="SDZ67946.1"/>
    </source>
</evidence>
<dbReference type="STRING" id="137265.SAMN05421684_0002"/>
<evidence type="ECO:0008006" key="3">
    <source>
        <dbReference type="Google" id="ProtNLM"/>
    </source>
</evidence>
<sequence>MATHERADEPVSEGYGQELARFAADLTTLRIEQGKPSLRDIARHAPAARPLSESGVSEALAGRRLPSIDFLMALVKTLLLLGDVQRRQPAEDDPRLDHWRQRWGQLQRLHADEHRTRLAAPTALTEAESADRSALQKGKPLRCFVAMPGESMGATSVWDDITAIRERLLEPVARSIEEQTNRQVAGPVATT</sequence>
<organism evidence="1 2">
    <name type="scientific">Asanoa ishikariensis</name>
    <dbReference type="NCBI Taxonomy" id="137265"/>
    <lineage>
        <taxon>Bacteria</taxon>
        <taxon>Bacillati</taxon>
        <taxon>Actinomycetota</taxon>
        <taxon>Actinomycetes</taxon>
        <taxon>Micromonosporales</taxon>
        <taxon>Micromonosporaceae</taxon>
        <taxon>Asanoa</taxon>
    </lineage>
</organism>
<dbReference type="EMBL" id="FNQB01000010">
    <property type="protein sequence ID" value="SDZ67946.1"/>
    <property type="molecule type" value="Genomic_DNA"/>
</dbReference>
<dbReference type="RefSeq" id="WP_090805186.1">
    <property type="nucleotide sequence ID" value="NZ_BOND01000024.1"/>
</dbReference>
<reference evidence="2" key="1">
    <citation type="submission" date="2016-10" db="EMBL/GenBank/DDBJ databases">
        <authorList>
            <person name="Varghese N."/>
            <person name="Submissions S."/>
        </authorList>
    </citation>
    <scope>NUCLEOTIDE SEQUENCE [LARGE SCALE GENOMIC DNA]</scope>
    <source>
        <strain evidence="2">DSM 44718</strain>
    </source>
</reference>
<dbReference type="OrthoDB" id="3688891at2"/>
<keyword evidence="2" id="KW-1185">Reference proteome</keyword>
<proteinExistence type="predicted"/>
<protein>
    <recommendedName>
        <fullName evidence="3">Helix-turn-helix domain-containing protein</fullName>
    </recommendedName>
</protein>
<dbReference type="Proteomes" id="UP000199632">
    <property type="component" value="Unassembled WGS sequence"/>
</dbReference>
<dbReference type="AlphaFoldDB" id="A0A1H3V065"/>
<gene>
    <name evidence="1" type="ORF">SAMN05421684_0002</name>
</gene>
<evidence type="ECO:0000313" key="2">
    <source>
        <dbReference type="Proteomes" id="UP000199632"/>
    </source>
</evidence>